<dbReference type="Gene3D" id="3.40.50.1820">
    <property type="entry name" value="alpha/beta hydrolase"/>
    <property type="match status" value="1"/>
</dbReference>
<name>A0ABQ1ELD7_9BACL</name>
<dbReference type="Proteomes" id="UP000615455">
    <property type="component" value="Unassembled WGS sequence"/>
</dbReference>
<organism evidence="3 4">
    <name type="scientific">Paenibacillus marchantiophytorum</name>
    <dbReference type="NCBI Taxonomy" id="1619310"/>
    <lineage>
        <taxon>Bacteria</taxon>
        <taxon>Bacillati</taxon>
        <taxon>Bacillota</taxon>
        <taxon>Bacilli</taxon>
        <taxon>Bacillales</taxon>
        <taxon>Paenibacillaceae</taxon>
        <taxon>Paenibacillus</taxon>
    </lineage>
</organism>
<evidence type="ECO:0000256" key="1">
    <source>
        <dbReference type="ARBA" id="ARBA00022801"/>
    </source>
</evidence>
<proteinExistence type="predicted"/>
<protein>
    <submittedName>
        <fullName evidence="3">Hydrolase</fullName>
    </submittedName>
</protein>
<dbReference type="Pfam" id="PF00561">
    <property type="entry name" value="Abhydrolase_1"/>
    <property type="match status" value="1"/>
</dbReference>
<dbReference type="InterPro" id="IPR050266">
    <property type="entry name" value="AB_hydrolase_sf"/>
</dbReference>
<dbReference type="InterPro" id="IPR000073">
    <property type="entry name" value="AB_hydrolase_1"/>
</dbReference>
<dbReference type="RefSeq" id="WP_229757586.1">
    <property type="nucleotide sequence ID" value="NZ_BMHE01000009.1"/>
</dbReference>
<dbReference type="GO" id="GO:0016787">
    <property type="term" value="F:hydrolase activity"/>
    <property type="evidence" value="ECO:0007669"/>
    <property type="project" value="UniProtKB-KW"/>
</dbReference>
<dbReference type="SUPFAM" id="SSF53474">
    <property type="entry name" value="alpha/beta-Hydrolases"/>
    <property type="match status" value="1"/>
</dbReference>
<gene>
    <name evidence="3" type="ORF">GCM10008018_22510</name>
</gene>
<accession>A0ABQ1ELD7</accession>
<keyword evidence="1 3" id="KW-0378">Hydrolase</keyword>
<dbReference type="EMBL" id="BMHE01000009">
    <property type="protein sequence ID" value="GFZ76577.1"/>
    <property type="molecule type" value="Genomic_DNA"/>
</dbReference>
<feature type="domain" description="AB hydrolase-1" evidence="2">
    <location>
        <begin position="21"/>
        <end position="236"/>
    </location>
</feature>
<evidence type="ECO:0000313" key="4">
    <source>
        <dbReference type="Proteomes" id="UP000615455"/>
    </source>
</evidence>
<evidence type="ECO:0000259" key="2">
    <source>
        <dbReference type="Pfam" id="PF00561"/>
    </source>
</evidence>
<dbReference type="PANTHER" id="PTHR43798:SF31">
    <property type="entry name" value="AB HYDROLASE SUPERFAMILY PROTEIN YCLE"/>
    <property type="match status" value="1"/>
</dbReference>
<reference evidence="4" key="1">
    <citation type="journal article" date="2019" name="Int. J. Syst. Evol. Microbiol.">
        <title>The Global Catalogue of Microorganisms (GCM) 10K type strain sequencing project: providing services to taxonomists for standard genome sequencing and annotation.</title>
        <authorList>
            <consortium name="The Broad Institute Genomics Platform"/>
            <consortium name="The Broad Institute Genome Sequencing Center for Infectious Disease"/>
            <person name="Wu L."/>
            <person name="Ma J."/>
        </authorList>
    </citation>
    <scope>NUCLEOTIDE SEQUENCE [LARGE SCALE GENOMIC DNA]</scope>
    <source>
        <strain evidence="4">CGMCC 1.15043</strain>
    </source>
</reference>
<comment type="caution">
    <text evidence="3">The sequence shown here is derived from an EMBL/GenBank/DDBJ whole genome shotgun (WGS) entry which is preliminary data.</text>
</comment>
<dbReference type="PANTHER" id="PTHR43798">
    <property type="entry name" value="MONOACYLGLYCEROL LIPASE"/>
    <property type="match status" value="1"/>
</dbReference>
<dbReference type="InterPro" id="IPR029058">
    <property type="entry name" value="AB_hydrolase_fold"/>
</dbReference>
<evidence type="ECO:0000313" key="3">
    <source>
        <dbReference type="EMBL" id="GFZ76577.1"/>
    </source>
</evidence>
<sequence length="293" mass="33060">MPFAYVNGTILHYESTGTGTPLVFIHPPLLTSQAFAYQKEQLSGHFRVITFDIRGHGASNPSQRTFNYALIVEDICQLMDYLSIEKAYLCGYSTGGSVVLEGLLANPERFLGGIVVSGMSELTDAYNKGRAWLASRMAGSELLLKLLQRAVIYGNADKETTYRQQLESAKHDAPDNVKAYFEQSITYSCTRCLGHIEHPVLLIYGQKDHGFHRYANMLHEKLPHSSLYFLKDAKHQIPFRSAPKMNDLIRLWVESLEDVATERVQLDWTIARKLNPAMYGEAAHEQDVQDAQD</sequence>
<keyword evidence="4" id="KW-1185">Reference proteome</keyword>